<feature type="transmembrane region" description="Helical" evidence="1">
    <location>
        <begin position="326"/>
        <end position="347"/>
    </location>
</feature>
<evidence type="ECO:0000313" key="3">
    <source>
        <dbReference type="Proteomes" id="UP000050509"/>
    </source>
</evidence>
<feature type="transmembrane region" description="Helical" evidence="1">
    <location>
        <begin position="159"/>
        <end position="181"/>
    </location>
</feature>
<keyword evidence="1" id="KW-1133">Transmembrane helix</keyword>
<feature type="transmembrane region" description="Helical" evidence="1">
    <location>
        <begin position="412"/>
        <end position="431"/>
    </location>
</feature>
<feature type="transmembrane region" description="Helical" evidence="1">
    <location>
        <begin position="553"/>
        <end position="569"/>
    </location>
</feature>
<comment type="caution">
    <text evidence="2">The sequence shown here is derived from an EMBL/GenBank/DDBJ whole genome shotgun (WGS) entry which is preliminary data.</text>
</comment>
<organism evidence="2 3">
    <name type="scientific">Kouleothrix aurantiaca</name>
    <dbReference type="NCBI Taxonomy" id="186479"/>
    <lineage>
        <taxon>Bacteria</taxon>
        <taxon>Bacillati</taxon>
        <taxon>Chloroflexota</taxon>
        <taxon>Chloroflexia</taxon>
        <taxon>Chloroflexales</taxon>
        <taxon>Roseiflexineae</taxon>
        <taxon>Roseiflexaceae</taxon>
        <taxon>Kouleothrix</taxon>
    </lineage>
</organism>
<feature type="transmembrane region" description="Helical" evidence="1">
    <location>
        <begin position="91"/>
        <end position="111"/>
    </location>
</feature>
<feature type="transmembrane region" description="Helical" evidence="1">
    <location>
        <begin position="303"/>
        <end position="320"/>
    </location>
</feature>
<evidence type="ECO:0000313" key="2">
    <source>
        <dbReference type="EMBL" id="KPV54686.1"/>
    </source>
</evidence>
<feature type="transmembrane region" description="Helical" evidence="1">
    <location>
        <begin position="486"/>
        <end position="506"/>
    </location>
</feature>
<feature type="transmembrane region" description="Helical" evidence="1">
    <location>
        <begin position="518"/>
        <end position="541"/>
    </location>
</feature>
<proteinExistence type="predicted"/>
<keyword evidence="1" id="KW-0472">Membrane</keyword>
<feature type="non-terminal residue" evidence="2">
    <location>
        <position position="641"/>
    </location>
</feature>
<feature type="transmembrane region" description="Helical" evidence="1">
    <location>
        <begin position="277"/>
        <end position="296"/>
    </location>
</feature>
<accession>A0A0P9DXL4</accession>
<dbReference type="EMBL" id="LJCR01000023">
    <property type="protein sequence ID" value="KPV54686.1"/>
    <property type="molecule type" value="Genomic_DNA"/>
</dbReference>
<feature type="transmembrane region" description="Helical" evidence="1">
    <location>
        <begin position="354"/>
        <end position="372"/>
    </location>
</feature>
<protein>
    <submittedName>
        <fullName evidence="2">Uncharacterized protein</fullName>
    </submittedName>
</protein>
<feature type="transmembrane region" description="Helical" evidence="1">
    <location>
        <begin position="602"/>
        <end position="621"/>
    </location>
</feature>
<feature type="transmembrane region" description="Helical" evidence="1">
    <location>
        <begin position="187"/>
        <end position="205"/>
    </location>
</feature>
<feature type="transmembrane region" description="Helical" evidence="1">
    <location>
        <begin position="576"/>
        <end position="596"/>
    </location>
</feature>
<dbReference type="Proteomes" id="UP000050509">
    <property type="component" value="Unassembled WGS sequence"/>
</dbReference>
<reference evidence="2 3" key="1">
    <citation type="submission" date="2015-09" db="EMBL/GenBank/DDBJ databases">
        <title>Draft genome sequence of Kouleothrix aurantiaca JCM 19913.</title>
        <authorList>
            <person name="Hemp J."/>
        </authorList>
    </citation>
    <scope>NUCLEOTIDE SEQUENCE [LARGE SCALE GENOMIC DNA]</scope>
    <source>
        <strain evidence="2 3">COM-B</strain>
    </source>
</reference>
<name>A0A0P9DXL4_9CHLR</name>
<evidence type="ECO:0000256" key="1">
    <source>
        <dbReference type="SAM" id="Phobius"/>
    </source>
</evidence>
<feature type="transmembrane region" description="Helical" evidence="1">
    <location>
        <begin position="378"/>
        <end position="400"/>
    </location>
</feature>
<sequence length="641" mass="68127">MTVASLSRLRRDLTRQNQAALKACLLLFLLALFLLGSRLPAEYAKVAAVQSSWRPEGAVPISFSDRWEVAPDAPAGLAIALTALNFWRANLLGMTFGLAIGGAALSLLLTAPAVERALGRRGFGGVLLGAVLGAPLNLCANCAAVTSEGACSRTRAPEAAYGIVLGSALWNIVGLTTIATLFPRPVVIARIVFSAALTFVALPLLSRALAHTQTLDPAGVNLAVPVVSWRDAGVNALYDWWRSCVTLAGRLLPLMIVATLLAAERGFFIGWQPESEYFGLIICALTLGFVVLGQGLRRVAARYAPPYEIVGYALLTFAFLPTFRDARAATLTWAAMLALYTLARWLYRRRWATLPALLALDMALLSGAGWLLPDGRPAGSALILLGAAWFQGLLALWAARGTPFRAAPDIKSIQPAGVVAFISGTAALMIASRADDVLAIAGFGLAALLALWATLRRNDIAAWSALVFVGIALAAAHRFFGLDPRWSMAWGVAEALALCLLGWGLDFVRSRQAGDSPLAVWGAPLSYGPLAAGVLLTAALASSQFERSSLPPLTFALATLALVFATTAAQQRRSEYAYAAAGALVLAGLCQIYDWGFREPQWFVLPGGLYMLALAVCIRRFQHNRQAAQMLESGALVLMLG</sequence>
<feature type="transmembrane region" description="Helical" evidence="1">
    <location>
        <begin position="437"/>
        <end position="455"/>
    </location>
</feature>
<gene>
    <name evidence="2" type="ORF">SE17_02100</name>
</gene>
<feature type="transmembrane region" description="Helical" evidence="1">
    <location>
        <begin position="460"/>
        <end position="480"/>
    </location>
</feature>
<keyword evidence="3" id="KW-1185">Reference proteome</keyword>
<feature type="transmembrane region" description="Helical" evidence="1">
    <location>
        <begin position="251"/>
        <end position="271"/>
    </location>
</feature>
<keyword evidence="1" id="KW-0812">Transmembrane</keyword>
<dbReference type="AlphaFoldDB" id="A0A0P9DXL4"/>